<dbReference type="SUPFAM" id="SSF53955">
    <property type="entry name" value="Lysozyme-like"/>
    <property type="match status" value="1"/>
</dbReference>
<dbReference type="GO" id="GO:0004180">
    <property type="term" value="F:carboxypeptidase activity"/>
    <property type="evidence" value="ECO:0007669"/>
    <property type="project" value="UniProtKB-KW"/>
</dbReference>
<evidence type="ECO:0000256" key="1">
    <source>
        <dbReference type="ARBA" id="ARBA00004752"/>
    </source>
</evidence>
<keyword evidence="7" id="KW-0808">Transferase</keyword>
<evidence type="ECO:0000259" key="12">
    <source>
        <dbReference type="Pfam" id="PF00905"/>
    </source>
</evidence>
<evidence type="ECO:0000256" key="7">
    <source>
        <dbReference type="ARBA" id="ARBA00022679"/>
    </source>
</evidence>
<comment type="similarity">
    <text evidence="2">In the C-terminal section; belongs to the transpeptidase family.</text>
</comment>
<dbReference type="AlphaFoldDB" id="A0A1T5LR07"/>
<evidence type="ECO:0000256" key="8">
    <source>
        <dbReference type="ARBA" id="ARBA00022801"/>
    </source>
</evidence>
<name>A0A1T5LR07_9BACT</name>
<dbReference type="EMBL" id="FUZU01000002">
    <property type="protein sequence ID" value="SKC78351.1"/>
    <property type="molecule type" value="Genomic_DNA"/>
</dbReference>
<feature type="domain" description="Penicillin-binding protein transpeptidase" evidence="12">
    <location>
        <begin position="298"/>
        <end position="420"/>
    </location>
</feature>
<evidence type="ECO:0000256" key="2">
    <source>
        <dbReference type="ARBA" id="ARBA00007090"/>
    </source>
</evidence>
<evidence type="ECO:0000256" key="9">
    <source>
        <dbReference type="ARBA" id="ARBA00023268"/>
    </source>
</evidence>
<evidence type="ECO:0000313" key="16">
    <source>
        <dbReference type="Proteomes" id="UP000190961"/>
    </source>
</evidence>
<dbReference type="InterPro" id="IPR001460">
    <property type="entry name" value="PCN-bd_Tpept"/>
</dbReference>
<dbReference type="STRING" id="688867.SAMN05660236_3728"/>
<dbReference type="Proteomes" id="UP000190961">
    <property type="component" value="Unassembled WGS sequence"/>
</dbReference>
<dbReference type="InterPro" id="IPR011815">
    <property type="entry name" value="PBP_1c"/>
</dbReference>
<dbReference type="PANTHER" id="PTHR32282">
    <property type="entry name" value="BINDING PROTEIN TRANSPEPTIDASE, PUTATIVE-RELATED"/>
    <property type="match status" value="1"/>
</dbReference>
<evidence type="ECO:0000256" key="11">
    <source>
        <dbReference type="ARBA" id="ARBA00049902"/>
    </source>
</evidence>
<evidence type="ECO:0000313" key="15">
    <source>
        <dbReference type="EMBL" id="SKC78351.1"/>
    </source>
</evidence>
<dbReference type="GO" id="GO:0030288">
    <property type="term" value="C:outer membrane-bounded periplasmic space"/>
    <property type="evidence" value="ECO:0007669"/>
    <property type="project" value="TreeGrafter"/>
</dbReference>
<dbReference type="GO" id="GO:0006508">
    <property type="term" value="P:proteolysis"/>
    <property type="evidence" value="ECO:0007669"/>
    <property type="project" value="UniProtKB-KW"/>
</dbReference>
<evidence type="ECO:0000259" key="13">
    <source>
        <dbReference type="Pfam" id="PF00912"/>
    </source>
</evidence>
<dbReference type="Pfam" id="PF00912">
    <property type="entry name" value="Transgly"/>
    <property type="match status" value="1"/>
</dbReference>
<dbReference type="EC" id="2.4.99.28" evidence="10"/>
<dbReference type="Pfam" id="PF00905">
    <property type="entry name" value="Transpeptidase"/>
    <property type="match status" value="1"/>
</dbReference>
<evidence type="ECO:0000256" key="4">
    <source>
        <dbReference type="ARBA" id="ARBA00022645"/>
    </source>
</evidence>
<comment type="catalytic activity">
    <reaction evidence="11">
        <text>[GlcNAc-(1-&gt;4)-Mur2Ac(oyl-L-Ala-gamma-D-Glu-L-Lys-D-Ala-D-Ala)](n)-di-trans,octa-cis-undecaprenyl diphosphate + beta-D-GlcNAc-(1-&gt;4)-Mur2Ac(oyl-L-Ala-gamma-D-Glu-L-Lys-D-Ala-D-Ala)-di-trans,octa-cis-undecaprenyl diphosphate = [GlcNAc-(1-&gt;4)-Mur2Ac(oyl-L-Ala-gamma-D-Glu-L-Lys-D-Ala-D-Ala)](n+1)-di-trans,octa-cis-undecaprenyl diphosphate + di-trans,octa-cis-undecaprenyl diphosphate + H(+)</text>
        <dbReference type="Rhea" id="RHEA:23708"/>
        <dbReference type="Rhea" id="RHEA-COMP:9602"/>
        <dbReference type="Rhea" id="RHEA-COMP:9603"/>
        <dbReference type="ChEBI" id="CHEBI:15378"/>
        <dbReference type="ChEBI" id="CHEBI:58405"/>
        <dbReference type="ChEBI" id="CHEBI:60033"/>
        <dbReference type="ChEBI" id="CHEBI:78435"/>
        <dbReference type="EC" id="2.4.99.28"/>
    </reaction>
</comment>
<evidence type="ECO:0000256" key="6">
    <source>
        <dbReference type="ARBA" id="ARBA00022676"/>
    </source>
</evidence>
<dbReference type="Gene3D" id="3.40.710.10">
    <property type="entry name" value="DD-peptidase/beta-lactamase superfamily"/>
    <property type="match status" value="1"/>
</dbReference>
<keyword evidence="9" id="KW-0511">Multifunctional enzyme</keyword>
<feature type="domain" description="Penicillin-binding C-terminal" evidence="14">
    <location>
        <begin position="704"/>
        <end position="784"/>
    </location>
</feature>
<keyword evidence="6" id="KW-0328">Glycosyltransferase</keyword>
<dbReference type="SUPFAM" id="SSF56601">
    <property type="entry name" value="beta-lactamase/transpeptidase-like"/>
    <property type="match status" value="1"/>
</dbReference>
<dbReference type="OrthoDB" id="9766909at2"/>
<sequence>MSRKIKIRTGLALLVIGLTVYYFSLPSRLFADPYSTVLEASNGELLSAAIARDGQWRFPIVDSVPDKFAEAIITYEDKRFRDHPGVDILSLGRAFRQNIAARSIVSGGSTLSMQVIRLSRKGESRTVLEKIIEIILATRLELRYSKDEILALYASHAPFGGNVVGIEAACWRYFGRDARELSWGEASLLAVLPNAPSLIHPGKNRNLLKAKRDKLLDKLQAIGKIDTFTCALSKEEPIPDEPQTLPRAAKHLLVRMQAEGHAEKKIQSTLNYSLQLRIEQILNDHHQRLTGNKIHHAAAIVADVKTGNVVAYIGNVSNGTNYRGDDVDVITAPRSTGSILKPFLYAAMLEEGKMLPKTLLPDVPIFINGFAPKNFSKDYDGAVPADKALIRSLNIPAVHMLREYRYEKFHSLLKSVGMTTLRYPPDHYGLSLILGGGEGTLWDIAGMYASMARTLNNYFEHPGKNRYNRCDFHPLQYTRATADSAQTIAKGIDLETSSYMSAASIYQTFDALKELYRPGEESGWRYFNSAKKIAWKTGTSFGFRDGWAVGVTPDYVVGIWVGNADGEGRPGLTGTDAAAPILFDIFSQLPGQKWFQLPKMEMEKITVCARSGYRNSALCDEIDTVLVTKNGLQSIACPLHRKIHLSPDRKYRVHSACSPIDQMASVNWFVLPPVQEYYYKPKNISYRTLPPFRKDCQSSFNLVAMDLIYPKPNARIFIPRDLDGKMGNAVFELAHRNSSITVYWHLDGIYIGTTKKNHHLIVNPEQGTHTLTVMDENGEILEQNFEVLSKM</sequence>
<evidence type="ECO:0000256" key="5">
    <source>
        <dbReference type="ARBA" id="ARBA00022670"/>
    </source>
</evidence>
<dbReference type="InterPro" id="IPR012338">
    <property type="entry name" value="Beta-lactam/transpept-like"/>
</dbReference>
<feature type="domain" description="Glycosyl transferase family 51" evidence="13">
    <location>
        <begin position="60"/>
        <end position="219"/>
    </location>
</feature>
<dbReference type="InterPro" id="IPR050396">
    <property type="entry name" value="Glycosyltr_51/Transpeptidase"/>
</dbReference>
<dbReference type="InterPro" id="IPR001264">
    <property type="entry name" value="Glyco_trans_51"/>
</dbReference>
<evidence type="ECO:0000256" key="3">
    <source>
        <dbReference type="ARBA" id="ARBA00007739"/>
    </source>
</evidence>
<evidence type="ECO:0000256" key="10">
    <source>
        <dbReference type="ARBA" id="ARBA00044770"/>
    </source>
</evidence>
<keyword evidence="8" id="KW-0378">Hydrolase</keyword>
<dbReference type="GO" id="GO:0009252">
    <property type="term" value="P:peptidoglycan biosynthetic process"/>
    <property type="evidence" value="ECO:0007669"/>
    <property type="project" value="InterPro"/>
</dbReference>
<organism evidence="15 16">
    <name type="scientific">Ohtaekwangia koreensis</name>
    <dbReference type="NCBI Taxonomy" id="688867"/>
    <lineage>
        <taxon>Bacteria</taxon>
        <taxon>Pseudomonadati</taxon>
        <taxon>Bacteroidota</taxon>
        <taxon>Cytophagia</taxon>
        <taxon>Cytophagales</taxon>
        <taxon>Fulvivirgaceae</taxon>
        <taxon>Ohtaekwangia</taxon>
    </lineage>
</organism>
<dbReference type="NCBIfam" id="TIGR02073">
    <property type="entry name" value="PBP_1c"/>
    <property type="match status" value="1"/>
</dbReference>
<keyword evidence="16" id="KW-1185">Reference proteome</keyword>
<dbReference type="RefSeq" id="WP_079688242.1">
    <property type="nucleotide sequence ID" value="NZ_FUZU01000002.1"/>
</dbReference>
<comment type="pathway">
    <text evidence="1">Cell wall biogenesis; peptidoglycan biosynthesis.</text>
</comment>
<keyword evidence="5" id="KW-0645">Protease</keyword>
<accession>A0A1T5LR07</accession>
<dbReference type="GO" id="GO:0008955">
    <property type="term" value="F:peptidoglycan glycosyltransferase activity"/>
    <property type="evidence" value="ECO:0007669"/>
    <property type="project" value="UniProtKB-EC"/>
</dbReference>
<proteinExistence type="inferred from homology"/>
<dbReference type="GO" id="GO:0008658">
    <property type="term" value="F:penicillin binding"/>
    <property type="evidence" value="ECO:0007669"/>
    <property type="project" value="InterPro"/>
</dbReference>
<dbReference type="PANTHER" id="PTHR32282:SF15">
    <property type="entry name" value="PENICILLIN-BINDING PROTEIN 1C"/>
    <property type="match status" value="1"/>
</dbReference>
<reference evidence="15 16" key="1">
    <citation type="submission" date="2017-02" db="EMBL/GenBank/DDBJ databases">
        <authorList>
            <person name="Peterson S.W."/>
        </authorList>
    </citation>
    <scope>NUCLEOTIDE SEQUENCE [LARGE SCALE GENOMIC DNA]</scope>
    <source>
        <strain evidence="15 16">DSM 25262</strain>
    </source>
</reference>
<evidence type="ECO:0000259" key="14">
    <source>
        <dbReference type="Pfam" id="PF06832"/>
    </source>
</evidence>
<dbReference type="Gene3D" id="1.10.3810.10">
    <property type="entry name" value="Biosynthetic peptidoglycan transglycosylase-like"/>
    <property type="match status" value="1"/>
</dbReference>
<dbReference type="InterPro" id="IPR023346">
    <property type="entry name" value="Lysozyme-like_dom_sf"/>
</dbReference>
<gene>
    <name evidence="15" type="ORF">SAMN05660236_3728</name>
</gene>
<protein>
    <recommendedName>
        <fullName evidence="10">peptidoglycan glycosyltransferase</fullName>
        <ecNumber evidence="10">2.4.99.28</ecNumber>
    </recommendedName>
</protein>
<dbReference type="Pfam" id="PF06832">
    <property type="entry name" value="BiPBP_C"/>
    <property type="match status" value="1"/>
</dbReference>
<keyword evidence="4" id="KW-0121">Carboxypeptidase</keyword>
<dbReference type="InterPro" id="IPR036950">
    <property type="entry name" value="PBP_transglycosylase"/>
</dbReference>
<comment type="similarity">
    <text evidence="3">In the N-terminal section; belongs to the glycosyltransferase 51 family.</text>
</comment>
<dbReference type="InterPro" id="IPR009647">
    <property type="entry name" value="PBP_C"/>
</dbReference>